<organism evidence="1 2">
    <name type="scientific">Dorcoceras hygrometricum</name>
    <dbReference type="NCBI Taxonomy" id="472368"/>
    <lineage>
        <taxon>Eukaryota</taxon>
        <taxon>Viridiplantae</taxon>
        <taxon>Streptophyta</taxon>
        <taxon>Embryophyta</taxon>
        <taxon>Tracheophyta</taxon>
        <taxon>Spermatophyta</taxon>
        <taxon>Magnoliopsida</taxon>
        <taxon>eudicotyledons</taxon>
        <taxon>Gunneridae</taxon>
        <taxon>Pentapetalae</taxon>
        <taxon>asterids</taxon>
        <taxon>lamiids</taxon>
        <taxon>Lamiales</taxon>
        <taxon>Gesneriaceae</taxon>
        <taxon>Didymocarpoideae</taxon>
        <taxon>Trichosporeae</taxon>
        <taxon>Loxocarpinae</taxon>
        <taxon>Dorcoceras</taxon>
    </lineage>
</organism>
<protein>
    <submittedName>
        <fullName evidence="1">Uncharacterized protein</fullName>
    </submittedName>
</protein>
<keyword evidence="2" id="KW-1185">Reference proteome</keyword>
<name>A0A2Z7CJB3_9LAMI</name>
<evidence type="ECO:0000313" key="2">
    <source>
        <dbReference type="Proteomes" id="UP000250235"/>
    </source>
</evidence>
<accession>A0A2Z7CJB3</accession>
<dbReference type="AlphaFoldDB" id="A0A2Z7CJB3"/>
<gene>
    <name evidence="1" type="ORF">F511_27786</name>
</gene>
<evidence type="ECO:0000313" key="1">
    <source>
        <dbReference type="EMBL" id="KZV46017.1"/>
    </source>
</evidence>
<sequence length="66" mass="7897">MSLKEERFNLRIYGIDNRRSPLRDEQLSRCQLSLHHELNAKADISIHLIRWDRAAADGRQQLNQLW</sequence>
<dbReference type="Proteomes" id="UP000250235">
    <property type="component" value="Unassembled WGS sequence"/>
</dbReference>
<proteinExistence type="predicted"/>
<reference evidence="1 2" key="1">
    <citation type="journal article" date="2015" name="Proc. Natl. Acad. Sci. U.S.A.">
        <title>The resurrection genome of Boea hygrometrica: A blueprint for survival of dehydration.</title>
        <authorList>
            <person name="Xiao L."/>
            <person name="Yang G."/>
            <person name="Zhang L."/>
            <person name="Yang X."/>
            <person name="Zhao S."/>
            <person name="Ji Z."/>
            <person name="Zhou Q."/>
            <person name="Hu M."/>
            <person name="Wang Y."/>
            <person name="Chen M."/>
            <person name="Xu Y."/>
            <person name="Jin H."/>
            <person name="Xiao X."/>
            <person name="Hu G."/>
            <person name="Bao F."/>
            <person name="Hu Y."/>
            <person name="Wan P."/>
            <person name="Li L."/>
            <person name="Deng X."/>
            <person name="Kuang T."/>
            <person name="Xiang C."/>
            <person name="Zhu J.K."/>
            <person name="Oliver M.J."/>
            <person name="He Y."/>
        </authorList>
    </citation>
    <scope>NUCLEOTIDE SEQUENCE [LARGE SCALE GENOMIC DNA]</scope>
    <source>
        <strain evidence="2">cv. XS01</strain>
    </source>
</reference>
<dbReference type="EMBL" id="KQ995732">
    <property type="protein sequence ID" value="KZV46017.1"/>
    <property type="molecule type" value="Genomic_DNA"/>
</dbReference>